<dbReference type="EMBL" id="CP001791">
    <property type="protein sequence ID" value="ADI00542.1"/>
    <property type="molecule type" value="Genomic_DNA"/>
</dbReference>
<organism evidence="3 4">
    <name type="scientific">Bacillus selenitireducens (strain ATCC 700615 / DSM 15326 / MLS10)</name>
    <dbReference type="NCBI Taxonomy" id="439292"/>
    <lineage>
        <taxon>Bacteria</taxon>
        <taxon>Bacillati</taxon>
        <taxon>Bacillota</taxon>
        <taxon>Bacilli</taxon>
        <taxon>Bacillales</taxon>
        <taxon>Bacillaceae</taxon>
        <taxon>Salisediminibacterium</taxon>
    </lineage>
</organism>
<evidence type="ECO:0000313" key="4">
    <source>
        <dbReference type="Proteomes" id="UP000000271"/>
    </source>
</evidence>
<proteinExistence type="predicted"/>
<gene>
    <name evidence="3" type="ordered locus">Bsel_3060</name>
</gene>
<dbReference type="InterPro" id="IPR028098">
    <property type="entry name" value="Glyco_trans_4-like_N"/>
</dbReference>
<dbReference type="Pfam" id="PF13439">
    <property type="entry name" value="Glyco_transf_4"/>
    <property type="match status" value="1"/>
</dbReference>
<dbReference type="SUPFAM" id="SSF53756">
    <property type="entry name" value="UDP-Glycosyltransferase/glycogen phosphorylase"/>
    <property type="match status" value="1"/>
</dbReference>
<dbReference type="GO" id="GO:0016757">
    <property type="term" value="F:glycosyltransferase activity"/>
    <property type="evidence" value="ECO:0007669"/>
    <property type="project" value="InterPro"/>
</dbReference>
<dbReference type="Proteomes" id="UP000000271">
    <property type="component" value="Chromosome"/>
</dbReference>
<dbReference type="Pfam" id="PF00534">
    <property type="entry name" value="Glycos_transf_1"/>
    <property type="match status" value="1"/>
</dbReference>
<dbReference type="eggNOG" id="COG0438">
    <property type="taxonomic scope" value="Bacteria"/>
</dbReference>
<dbReference type="KEGG" id="bse:Bsel_3060"/>
<reference evidence="3" key="1">
    <citation type="submission" date="2009-10" db="EMBL/GenBank/DDBJ databases">
        <title>Complete sequence of Bacillus selenitireducens MLS10.</title>
        <authorList>
            <consortium name="US DOE Joint Genome Institute"/>
            <person name="Lucas S."/>
            <person name="Copeland A."/>
            <person name="Lapidus A."/>
            <person name="Glavina del Rio T."/>
            <person name="Dalin E."/>
            <person name="Tice H."/>
            <person name="Bruce D."/>
            <person name="Goodwin L."/>
            <person name="Pitluck S."/>
            <person name="Sims D."/>
            <person name="Brettin T."/>
            <person name="Detter J.C."/>
            <person name="Han C."/>
            <person name="Larimer F."/>
            <person name="Land M."/>
            <person name="Hauser L."/>
            <person name="Kyrpides N."/>
            <person name="Ovchinnikova G."/>
            <person name="Stolz J."/>
        </authorList>
    </citation>
    <scope>NUCLEOTIDE SEQUENCE [LARGE SCALE GENOMIC DNA]</scope>
    <source>
        <strain evidence="3">MLS10</strain>
    </source>
</reference>
<evidence type="ECO:0000259" key="2">
    <source>
        <dbReference type="Pfam" id="PF13439"/>
    </source>
</evidence>
<dbReference type="CDD" id="cd03801">
    <property type="entry name" value="GT4_PimA-like"/>
    <property type="match status" value="1"/>
</dbReference>
<keyword evidence="4" id="KW-1185">Reference proteome</keyword>
<dbReference type="PANTHER" id="PTHR12526:SF638">
    <property type="entry name" value="SPORE COAT PROTEIN SA"/>
    <property type="match status" value="1"/>
</dbReference>
<feature type="domain" description="Glycosyltransferase subfamily 4-like N-terminal" evidence="2">
    <location>
        <begin position="13"/>
        <end position="170"/>
    </location>
</feature>
<dbReference type="Gene3D" id="3.40.50.2000">
    <property type="entry name" value="Glycogen Phosphorylase B"/>
    <property type="match status" value="2"/>
</dbReference>
<dbReference type="CAZy" id="GT4">
    <property type="family name" value="Glycosyltransferase Family 4"/>
</dbReference>
<accession>D6Y040</accession>
<protein>
    <submittedName>
        <fullName evidence="3">Glycosyl transferase group 1</fullName>
    </submittedName>
</protein>
<dbReference type="HOGENOM" id="CLU_009583_0_3_9"/>
<feature type="domain" description="Glycosyl transferase family 1" evidence="1">
    <location>
        <begin position="180"/>
        <end position="327"/>
    </location>
</feature>
<evidence type="ECO:0000259" key="1">
    <source>
        <dbReference type="Pfam" id="PF00534"/>
    </source>
</evidence>
<name>D6Y040_BACIE</name>
<dbReference type="STRING" id="439292.Bsel_3060"/>
<evidence type="ECO:0000313" key="3">
    <source>
        <dbReference type="EMBL" id="ADI00542.1"/>
    </source>
</evidence>
<keyword evidence="3" id="KW-0808">Transferase</keyword>
<dbReference type="RefSeq" id="WP_013173946.1">
    <property type="nucleotide sequence ID" value="NC_014219.1"/>
</dbReference>
<dbReference type="AlphaFoldDB" id="D6Y040"/>
<dbReference type="InterPro" id="IPR001296">
    <property type="entry name" value="Glyco_trans_1"/>
</dbReference>
<dbReference type="PANTHER" id="PTHR12526">
    <property type="entry name" value="GLYCOSYLTRANSFERASE"/>
    <property type="match status" value="1"/>
</dbReference>
<dbReference type="OrthoDB" id="9804196at2"/>
<sequence length="365" mass="40752">MNVFHLISGAETGGSKKHILTLLASFDRDKVLLGVFEWGAFAEEAEALGIRVRHFRQSSRYDFSVKAEILQVMEEGRFELLHSHGPRANLLVATMKRKLNVPWVVTVHSNPLLDFMNEGVKGWIFTKLHVWALRRADGYFAVTPRFRDNLVDLKMDKSRIAVVYNGVDFDAPVEGPTLTRADLGIEDDAFTAVMVARMHPVKDHITLLKAFDQIREDGDRLLLVGDGPYRESVEEEAAALGMGDTVSFLGQRKDAEQIMAISDVVLLTSLSESFPLVLLEAAKVARPVISTDVGGVNELIAHENSGWVVPVQDQKALSEAIAVAREKKAELPQMGLQLHSHAKKHFSLKKLYIDTIQFYDIVKKV</sequence>